<evidence type="ECO:0000256" key="8">
    <source>
        <dbReference type="SAM" id="MobiDB-lite"/>
    </source>
</evidence>
<proteinExistence type="predicted"/>
<dbReference type="InterPro" id="IPR004268">
    <property type="entry name" value="MurJ"/>
</dbReference>
<dbReference type="Gene3D" id="3.30.200.20">
    <property type="entry name" value="Phosphorylase Kinase, domain 1"/>
    <property type="match status" value="1"/>
</dbReference>
<evidence type="ECO:0000313" key="11">
    <source>
        <dbReference type="Proteomes" id="UP001432128"/>
    </source>
</evidence>
<evidence type="ECO:0000256" key="4">
    <source>
        <dbReference type="ARBA" id="ARBA00022960"/>
    </source>
</evidence>
<gene>
    <name evidence="10" type="primary">murJ</name>
    <name evidence="10" type="ORF">OG579_12285</name>
</gene>
<dbReference type="NCBIfam" id="TIGR01695">
    <property type="entry name" value="murJ_mviN"/>
    <property type="match status" value="1"/>
</dbReference>
<keyword evidence="2" id="KW-1003">Cell membrane</keyword>
<reference evidence="10 11" key="1">
    <citation type="submission" date="2022-10" db="EMBL/GenBank/DDBJ databases">
        <title>The complete genomes of actinobacterial strains from the NBC collection.</title>
        <authorList>
            <person name="Joergensen T.S."/>
            <person name="Alvarez Arevalo M."/>
            <person name="Sterndorff E.B."/>
            <person name="Faurdal D."/>
            <person name="Vuksanovic O."/>
            <person name="Mourched A.-S."/>
            <person name="Charusanti P."/>
            <person name="Shaw S."/>
            <person name="Blin K."/>
            <person name="Weber T."/>
        </authorList>
    </citation>
    <scope>NUCLEOTIDE SEQUENCE [LARGE SCALE GENOMIC DNA]</scope>
    <source>
        <strain evidence="10 11">NBC_00319</strain>
    </source>
</reference>
<feature type="transmembrane region" description="Helical" evidence="9">
    <location>
        <begin position="574"/>
        <end position="598"/>
    </location>
</feature>
<dbReference type="PRINTS" id="PR01806">
    <property type="entry name" value="VIRFACTRMVIN"/>
</dbReference>
<keyword evidence="4" id="KW-0133">Cell shape</keyword>
<feature type="transmembrane region" description="Helical" evidence="9">
    <location>
        <begin position="422"/>
        <end position="447"/>
    </location>
</feature>
<feature type="region of interest" description="Disordered" evidence="8">
    <location>
        <begin position="968"/>
        <end position="987"/>
    </location>
</feature>
<feature type="transmembrane region" description="Helical" evidence="9">
    <location>
        <begin position="237"/>
        <end position="256"/>
    </location>
</feature>
<evidence type="ECO:0000256" key="1">
    <source>
        <dbReference type="ARBA" id="ARBA00004651"/>
    </source>
</evidence>
<keyword evidence="5" id="KW-0573">Peptidoglycan synthesis</keyword>
<keyword evidence="6 9" id="KW-1133">Transmembrane helix</keyword>
<keyword evidence="7 9" id="KW-0472">Membrane</keyword>
<evidence type="ECO:0000256" key="6">
    <source>
        <dbReference type="ARBA" id="ARBA00022989"/>
    </source>
</evidence>
<feature type="transmembrane region" description="Helical" evidence="9">
    <location>
        <begin position="506"/>
        <end position="530"/>
    </location>
</feature>
<organism evidence="10 11">
    <name type="scientific">Williamsia herbipolensis</name>
    <dbReference type="NCBI Taxonomy" id="1603258"/>
    <lineage>
        <taxon>Bacteria</taxon>
        <taxon>Bacillati</taxon>
        <taxon>Actinomycetota</taxon>
        <taxon>Actinomycetes</taxon>
        <taxon>Mycobacteriales</taxon>
        <taxon>Nocardiaceae</taxon>
        <taxon>Williamsia</taxon>
    </lineage>
</organism>
<feature type="transmembrane region" description="Helical" evidence="9">
    <location>
        <begin position="210"/>
        <end position="231"/>
    </location>
</feature>
<feature type="transmembrane region" description="Helical" evidence="9">
    <location>
        <begin position="348"/>
        <end position="368"/>
    </location>
</feature>
<evidence type="ECO:0000256" key="9">
    <source>
        <dbReference type="SAM" id="Phobius"/>
    </source>
</evidence>
<feature type="region of interest" description="Disordered" evidence="8">
    <location>
        <begin position="168"/>
        <end position="191"/>
    </location>
</feature>
<feature type="region of interest" description="Disordered" evidence="8">
    <location>
        <begin position="1201"/>
        <end position="1230"/>
    </location>
</feature>
<feature type="compositionally biased region" description="Pro residues" evidence="8">
    <location>
        <begin position="896"/>
        <end position="916"/>
    </location>
</feature>
<name>A0AAU4JXP6_9NOCA</name>
<feature type="region of interest" description="Disordered" evidence="8">
    <location>
        <begin position="1"/>
        <end position="156"/>
    </location>
</feature>
<feature type="transmembrane region" description="Helical" evidence="9">
    <location>
        <begin position="542"/>
        <end position="562"/>
    </location>
</feature>
<evidence type="ECO:0000313" key="10">
    <source>
        <dbReference type="EMBL" id="WUM18528.1"/>
    </source>
</evidence>
<dbReference type="GO" id="GO:0008360">
    <property type="term" value="P:regulation of cell shape"/>
    <property type="evidence" value="ECO:0007669"/>
    <property type="project" value="UniProtKB-KW"/>
</dbReference>
<comment type="subcellular location">
    <subcellularLocation>
        <location evidence="1">Cell membrane</location>
        <topology evidence="1">Multi-pass membrane protein</topology>
    </subcellularLocation>
</comment>
<evidence type="ECO:0000256" key="3">
    <source>
        <dbReference type="ARBA" id="ARBA00022692"/>
    </source>
</evidence>
<keyword evidence="3 9" id="KW-0812">Transmembrane</keyword>
<dbReference type="CDD" id="cd13973">
    <property type="entry name" value="PK_MviN-like"/>
    <property type="match status" value="1"/>
</dbReference>
<accession>A0AAU4JXP6</accession>
<dbReference type="KEGG" id="whr:OG579_12285"/>
<dbReference type="EMBL" id="CP108021">
    <property type="protein sequence ID" value="WUM18528.1"/>
    <property type="molecule type" value="Genomic_DNA"/>
</dbReference>
<feature type="transmembrane region" description="Helical" evidence="9">
    <location>
        <begin position="679"/>
        <end position="700"/>
    </location>
</feature>
<dbReference type="GO" id="GO:0009252">
    <property type="term" value="P:peptidoglycan biosynthetic process"/>
    <property type="evidence" value="ECO:0007669"/>
    <property type="project" value="UniProtKB-KW"/>
</dbReference>
<sequence length="1439" mass="150497">MTDGPDGTPQDRDGESTDTGSRAAPRRIPATGEPLGDPAYGRAAPRSIRPAGQRLSDPGALDEPESTRSRRRTRTEPPPPRRRPAGYAPPGSQYPQPESAPRNASPTTGTRRRPPPFEVAGRRTGWDGTEWDDTVDPPTRRMAISAPPHADPGDIGEVEISDETIRARKSAAGASAQRDARPRPDDSDASVLRTSGSIALATLISRISGFVRTILVLASLGAATASSFQAAYVLPSIVAEVVLGAVLTAIVIPVLVRAEAEDPDGGEDFVNRIFTLALTTLGVATVVALVAAPLLTYLNLGDGEVNRDLATALAYLLLPEILFYGMSALFTAILNMKGAFRPGAWAPVCNNVVQIATLIVFALMPGEISLDPVRMGDAKLLVLGVGTTLGVVCQAAILLPALRRAGVRLRLRWGLDARLRAFGRMAAAIVLYVAVLQVGFFITYRIASHADASGVSVYATHWQLLQLPYGVLGVTILTAIMPRLSRNAAAKDTHSVVDDLSLSTRLTMVALVPIITFMTFFGPAIAIAIFNFGRFDLSAADQLGSVLSWGAFTIIPYSMTLVQLRVFYAREDAWTPTAIAVGITVVKSVSSYLGPVLFDDGQTVVRWLAFSNGLGYVVGAIVGHMLLRRRLGRIRMTNVSRTTLLTLAASIGGCALVWGVSQASGLHRFASDHGKIGSLAYLVFTAIVALGLVYTALVLLRIPDVIAVSVSVRRMLGRFIPAVAPRSQAADESIAEMTVAFPRITGDESLPYSGQVQVLRRFDRGTASWQAYSVHTGGAVGGSSPDAPRDLRYRRRGVGLVGDNRVDPEKVDPGAERDVDPRAEHDVNRGAERDVDHGGLHDLPGSVNTDPRLRALRPDGPPSRPDAAPTADDTAARAQPAVGAPGPAAPADANPPAAPTPPTGPSPAGVPTPTGGPPRRGPRLVPGAAVAGGRYRLLQAHGGTRGLQFWRARDINLDRDVALTFVDADQTSPPPEPGAAQGVRGDGPQAVLSRTLRLGRVNSPGIARVLDVVRGSSGGIVVAEWVSGSSLAEVAKTNPSPVGAARAVRALAAAAEAAHRTGSSLSIDHPDRIRISREGNAVLAFPGTIAGDDKTTDVRGLGAVLYALLLAHWPLDPDGAAKAITSATTGEPIGGLPVAEPSAAGIPKEPRAVRADVPFEISAVAARALEGNSGIRTAATIQHVLDQATVVDQKTDLMPVIGDDTERPAPATNVSPQAAGRGGSRLSLSDRSPRSMRVLAIAAAAGLVILLLVIALIVWLTDTVGSSNGPTDINSIITSSEQPGQSGAAAAPAGALSLRSVTVVDYSNQTADSSTNVGNIITGQGPAWSTDTYRGGPRFGNLKNGLGLMFALDRAAAVRTVTVRTPNPGIALQIRMSPSASAGFDETTQVATATIDRPTTTITIGQPRSAPYVLVWLTSLPQSSRGGFQGTISQISMGS</sequence>
<dbReference type="PANTHER" id="PTHR47019:SF1">
    <property type="entry name" value="LIPID II FLIPPASE MURJ"/>
    <property type="match status" value="1"/>
</dbReference>
<dbReference type="Proteomes" id="UP001432128">
    <property type="component" value="Chromosome"/>
</dbReference>
<dbReference type="CDD" id="cd13123">
    <property type="entry name" value="MATE_MurJ_like"/>
    <property type="match status" value="1"/>
</dbReference>
<dbReference type="GO" id="GO:0034204">
    <property type="term" value="P:lipid translocation"/>
    <property type="evidence" value="ECO:0007669"/>
    <property type="project" value="TreeGrafter"/>
</dbReference>
<dbReference type="PANTHER" id="PTHR47019">
    <property type="entry name" value="LIPID II FLIPPASE MURJ"/>
    <property type="match status" value="1"/>
</dbReference>
<feature type="transmembrane region" description="Helical" evidence="9">
    <location>
        <begin position="1238"/>
        <end position="1260"/>
    </location>
</feature>
<dbReference type="GO" id="GO:0005886">
    <property type="term" value="C:plasma membrane"/>
    <property type="evidence" value="ECO:0007669"/>
    <property type="project" value="UniProtKB-SubCell"/>
</dbReference>
<evidence type="ECO:0000256" key="2">
    <source>
        <dbReference type="ARBA" id="ARBA00022475"/>
    </source>
</evidence>
<dbReference type="Pfam" id="PF03023">
    <property type="entry name" value="MurJ"/>
    <property type="match status" value="1"/>
</dbReference>
<keyword evidence="11" id="KW-1185">Reference proteome</keyword>
<feature type="transmembrane region" description="Helical" evidence="9">
    <location>
        <begin position="467"/>
        <end position="485"/>
    </location>
</feature>
<feature type="compositionally biased region" description="Low complexity" evidence="8">
    <location>
        <begin position="865"/>
        <end position="895"/>
    </location>
</feature>
<dbReference type="Gene3D" id="1.10.510.10">
    <property type="entry name" value="Transferase(Phosphotransferase) domain 1"/>
    <property type="match status" value="1"/>
</dbReference>
<feature type="transmembrane region" description="Helical" evidence="9">
    <location>
        <begin position="639"/>
        <end position="659"/>
    </location>
</feature>
<feature type="region of interest" description="Disordered" evidence="8">
    <location>
        <begin position="796"/>
        <end position="927"/>
    </location>
</feature>
<feature type="compositionally biased region" description="Basic and acidic residues" evidence="8">
    <location>
        <begin position="804"/>
        <end position="840"/>
    </location>
</feature>
<evidence type="ECO:0000256" key="7">
    <source>
        <dbReference type="ARBA" id="ARBA00023136"/>
    </source>
</evidence>
<feature type="transmembrane region" description="Helical" evidence="9">
    <location>
        <begin position="312"/>
        <end position="336"/>
    </location>
</feature>
<dbReference type="GO" id="GO:0015648">
    <property type="term" value="F:lipid-linked peptidoglycan transporter activity"/>
    <property type="evidence" value="ECO:0007669"/>
    <property type="project" value="TreeGrafter"/>
</dbReference>
<feature type="transmembrane region" description="Helical" evidence="9">
    <location>
        <begin position="380"/>
        <end position="402"/>
    </location>
</feature>
<feature type="transmembrane region" description="Helical" evidence="9">
    <location>
        <begin position="604"/>
        <end position="627"/>
    </location>
</feature>
<protein>
    <submittedName>
        <fullName evidence="10">Murein biosynthesis integral membrane protein MurJ</fullName>
    </submittedName>
</protein>
<dbReference type="InterPro" id="IPR051050">
    <property type="entry name" value="Lipid_II_flippase_MurJ/MviN"/>
</dbReference>
<evidence type="ECO:0000256" key="5">
    <source>
        <dbReference type="ARBA" id="ARBA00022984"/>
    </source>
</evidence>
<feature type="transmembrane region" description="Helical" evidence="9">
    <location>
        <begin position="276"/>
        <end position="300"/>
    </location>
</feature>